<dbReference type="GO" id="GO:0008488">
    <property type="term" value="F:gamma-glutamyl carboxylase activity"/>
    <property type="evidence" value="ECO:0007669"/>
    <property type="project" value="InterPro"/>
</dbReference>
<comment type="subcellular location">
    <subcellularLocation>
        <location evidence="1">Endomembrane system</location>
        <topology evidence="1">Multi-pass membrane protein</topology>
    </subcellularLocation>
</comment>
<dbReference type="PANTHER" id="PTHR12639:SF6">
    <property type="entry name" value="VITAMIN K-DEPENDENT GAMMA-CARBOXYLASE"/>
    <property type="match status" value="1"/>
</dbReference>
<feature type="transmembrane region" description="Helical" evidence="7">
    <location>
        <begin position="254"/>
        <end position="274"/>
    </location>
</feature>
<dbReference type="PANTHER" id="PTHR12639">
    <property type="entry name" value="VITAMIN K-DEPENDENT GAMMA-CARBOXYLASE"/>
    <property type="match status" value="1"/>
</dbReference>
<dbReference type="EnsemblMetazoa" id="XM_016915547">
    <property type="protein sequence ID" value="XP_016771036"/>
    <property type="gene ID" value="LOC551869"/>
</dbReference>
<evidence type="ECO:0000259" key="8">
    <source>
        <dbReference type="SMART" id="SM00752"/>
    </source>
</evidence>
<dbReference type="InterPro" id="IPR053935">
    <property type="entry name" value="VKGC_lumenal_dom"/>
</dbReference>
<keyword evidence="10" id="KW-1185">Reference proteome</keyword>
<keyword evidence="3 7" id="KW-1133">Transmembrane helix</keyword>
<dbReference type="GO" id="GO:0012505">
    <property type="term" value="C:endomembrane system"/>
    <property type="evidence" value="ECO:0007669"/>
    <property type="project" value="UniProtKB-SubCell"/>
</dbReference>
<name>A0A7M7M149_APIME</name>
<accession>A0A8B7KQ43</accession>
<feature type="transmembrane region" description="Helical" evidence="7">
    <location>
        <begin position="164"/>
        <end position="185"/>
    </location>
</feature>
<feature type="transmembrane region" description="Helical" evidence="7">
    <location>
        <begin position="119"/>
        <end position="152"/>
    </location>
</feature>
<dbReference type="OrthoDB" id="206689at2759"/>
<dbReference type="InterPro" id="IPR011020">
    <property type="entry name" value="HTTM-like"/>
</dbReference>
<dbReference type="GeneID" id="551869"/>
<keyword evidence="6" id="KW-0456">Lyase</keyword>
<evidence type="ECO:0000256" key="6">
    <source>
        <dbReference type="ARBA" id="ARBA00023239"/>
    </source>
</evidence>
<evidence type="ECO:0000313" key="10">
    <source>
        <dbReference type="Proteomes" id="UP000005203"/>
    </source>
</evidence>
<proteinExistence type="predicted"/>
<dbReference type="GO" id="GO:0019842">
    <property type="term" value="F:vitamin binding"/>
    <property type="evidence" value="ECO:0007669"/>
    <property type="project" value="TreeGrafter"/>
</dbReference>
<dbReference type="Pfam" id="PF05090">
    <property type="entry name" value="HTTM"/>
    <property type="match status" value="1"/>
</dbReference>
<reference evidence="11" key="2">
    <citation type="submission" date="2025-04" db="UniProtKB">
        <authorList>
            <consortium name="RefSeq"/>
        </authorList>
    </citation>
    <scope>IDENTIFICATION</scope>
    <source>
        <strain evidence="11">DH4</strain>
        <tissue evidence="11">Whole body</tissue>
    </source>
</reference>
<dbReference type="InterPro" id="IPR053934">
    <property type="entry name" value="HTTM_dom"/>
</dbReference>
<evidence type="ECO:0000256" key="4">
    <source>
        <dbReference type="ARBA" id="ARBA00023136"/>
    </source>
</evidence>
<evidence type="ECO:0000256" key="7">
    <source>
        <dbReference type="SAM" id="Phobius"/>
    </source>
</evidence>
<evidence type="ECO:0000256" key="2">
    <source>
        <dbReference type="ARBA" id="ARBA00022692"/>
    </source>
</evidence>
<feature type="domain" description="HTTM-like" evidence="8">
    <location>
        <begin position="60"/>
        <end position="317"/>
    </location>
</feature>
<dbReference type="Proteomes" id="UP000005203">
    <property type="component" value="Linkage group LG12"/>
</dbReference>
<evidence type="ECO:0000256" key="3">
    <source>
        <dbReference type="ARBA" id="ARBA00022989"/>
    </source>
</evidence>
<dbReference type="RefSeq" id="XP_016771036.1">
    <property type="nucleotide sequence ID" value="XM_016915547.2"/>
</dbReference>
<dbReference type="Pfam" id="PF22777">
    <property type="entry name" value="VKGC_lumenal_dom"/>
    <property type="match status" value="1"/>
</dbReference>
<keyword evidence="5" id="KW-1015">Disulfide bond</keyword>
<dbReference type="KEGG" id="ame:551869"/>
<dbReference type="SMART" id="SM00752">
    <property type="entry name" value="HTTM"/>
    <property type="match status" value="1"/>
</dbReference>
<organism evidence="9">
    <name type="scientific">Apis mellifera</name>
    <name type="common">Honeybee</name>
    <dbReference type="NCBI Taxonomy" id="7460"/>
    <lineage>
        <taxon>Eukaryota</taxon>
        <taxon>Metazoa</taxon>
        <taxon>Ecdysozoa</taxon>
        <taxon>Arthropoda</taxon>
        <taxon>Hexapoda</taxon>
        <taxon>Insecta</taxon>
        <taxon>Pterygota</taxon>
        <taxon>Neoptera</taxon>
        <taxon>Endopterygota</taxon>
        <taxon>Hymenoptera</taxon>
        <taxon>Apocrita</taxon>
        <taxon>Aculeata</taxon>
        <taxon>Apoidea</taxon>
        <taxon>Anthophila</taxon>
        <taxon>Apidae</taxon>
        <taxon>Apis</taxon>
    </lineage>
</organism>
<evidence type="ECO:0000313" key="11">
    <source>
        <dbReference type="RefSeq" id="XP_016771036.1"/>
    </source>
</evidence>
<feature type="transmembrane region" description="Helical" evidence="7">
    <location>
        <begin position="197"/>
        <end position="216"/>
    </location>
</feature>
<reference evidence="9" key="1">
    <citation type="submission" date="2021-01" db="UniProtKB">
        <authorList>
            <consortium name="EnsemblMetazoa"/>
        </authorList>
    </citation>
    <scope>IDENTIFICATION</scope>
    <source>
        <strain evidence="9">DH4</strain>
    </source>
</reference>
<keyword evidence="4 7" id="KW-0472">Membrane</keyword>
<dbReference type="InterPro" id="IPR007782">
    <property type="entry name" value="VKG_COase"/>
</dbReference>
<feature type="transmembrane region" description="Helical" evidence="7">
    <location>
        <begin position="404"/>
        <end position="421"/>
    </location>
</feature>
<evidence type="ECO:0000256" key="1">
    <source>
        <dbReference type="ARBA" id="ARBA00004127"/>
    </source>
</evidence>
<sequence length="731" mass="85449">MWRKSRQLANARVCPSEESDKEDEGRYRAVLREVGNRFEELCGFKLADLSSFERFVALLYRPADPASLGVVRALFGLCMVLDVVEERGLGDVDIKWGDPMECHFPLIHGMKPLPLPWMITIYAIMWIGAFGIMLGSRFKIACACFLIPYWYIFLLDKSYWNNHTYLYGIIVILLWGTGADKYFALDATETKRSDNTVPLWNYFILKFQFFALYFLAGLKKSGVEWLSGYAMANLSRHWVFTPFRLFLTTEQTDFFIVHWFGFIFDLTVGFWMLFDKTRIPAMVFCTAFHLMNSRLFSIGMFPYVCLATMPLFCKPNWPRSLGSFLKRNSYFSFSAKIQDIKICDKGTIDLPKDWHDNLNGNGPSMIDNGNREGTDSINSTINCKKHTKRMNRGKSAKVTRKQKFVVSLLLFHVFLQFFLPYSHFITKGYNNWVPGMYGYSWDMMVHVWDTVLVVVKVHDNASNEDRYLDPTAWVQSNRWEKHGDMLVQYASCLKENLIKQERQFFENNFQRDKRPKWSRLSTNLSIYIDVWCSLNGRFQQRMFNPNVDMLTVDWHPFKPISFLMPLLSQYNSYRYKLEEIQQQIYTWSNDTDVLFVADFPGMHLDNYITKNFTNVTLTVLEGEVTYSDERREHDIMVAKGSSIPIETGQFHKVKTVSAYPACYMYTCTNRNKQQSGINGTTVIEESKEALPIAKEINYKIDAWIRAFHHIANAFFYLVYDVPMVRRVQISN</sequence>
<dbReference type="AlphaFoldDB" id="A0A7M7M149"/>
<keyword evidence="2 7" id="KW-0812">Transmembrane</keyword>
<evidence type="ECO:0000256" key="5">
    <source>
        <dbReference type="ARBA" id="ARBA00023157"/>
    </source>
</evidence>
<evidence type="ECO:0000313" key="9">
    <source>
        <dbReference type="EnsemblMetazoa" id="XP_016771036"/>
    </source>
</evidence>
<accession>A0A7M7M149</accession>
<gene>
    <name evidence="11" type="primary">LOC551869</name>
</gene>
<protein>
    <submittedName>
        <fullName evidence="11">Vitamin K-dependent gamma-carboxylase</fullName>
    </submittedName>
</protein>